<proteinExistence type="predicted"/>
<evidence type="ECO:0000313" key="2">
    <source>
        <dbReference type="Proteomes" id="UP001055879"/>
    </source>
</evidence>
<sequence length="118" mass="13435">MSSSIYVIRLFPYYSLTSRITYSRVERKHSDLKKPDSSVGDDGVLGKENRSSSNSNSKLKNSLERVANEVQNSVKRIQIKPITAEKYTPSKSQVSSKILLLLCNVEKLYDTFYIVLQL</sequence>
<reference evidence="1 2" key="2">
    <citation type="journal article" date="2022" name="Mol. Ecol. Resour.">
        <title>The genomes of chicory, endive, great burdock and yacon provide insights into Asteraceae paleo-polyploidization history and plant inulin production.</title>
        <authorList>
            <person name="Fan W."/>
            <person name="Wang S."/>
            <person name="Wang H."/>
            <person name="Wang A."/>
            <person name="Jiang F."/>
            <person name="Liu H."/>
            <person name="Zhao H."/>
            <person name="Xu D."/>
            <person name="Zhang Y."/>
        </authorList>
    </citation>
    <scope>NUCLEOTIDE SEQUENCE [LARGE SCALE GENOMIC DNA]</scope>
    <source>
        <strain evidence="2">cv. Niubang</strain>
    </source>
</reference>
<dbReference type="Proteomes" id="UP001055879">
    <property type="component" value="Linkage Group LG04"/>
</dbReference>
<evidence type="ECO:0000313" key="1">
    <source>
        <dbReference type="EMBL" id="KAI3735784.1"/>
    </source>
</evidence>
<name>A0ACB9CND2_ARCLA</name>
<gene>
    <name evidence="1" type="ORF">L6452_15297</name>
</gene>
<protein>
    <submittedName>
        <fullName evidence="1">Uncharacterized protein</fullName>
    </submittedName>
</protein>
<reference evidence="2" key="1">
    <citation type="journal article" date="2022" name="Mol. Ecol. Resour.">
        <title>The genomes of chicory, endive, great burdock and yacon provide insights into Asteraceae palaeo-polyploidization history and plant inulin production.</title>
        <authorList>
            <person name="Fan W."/>
            <person name="Wang S."/>
            <person name="Wang H."/>
            <person name="Wang A."/>
            <person name="Jiang F."/>
            <person name="Liu H."/>
            <person name="Zhao H."/>
            <person name="Xu D."/>
            <person name="Zhang Y."/>
        </authorList>
    </citation>
    <scope>NUCLEOTIDE SEQUENCE [LARGE SCALE GENOMIC DNA]</scope>
    <source>
        <strain evidence="2">cv. Niubang</strain>
    </source>
</reference>
<accession>A0ACB9CND2</accession>
<comment type="caution">
    <text evidence="1">The sequence shown here is derived from an EMBL/GenBank/DDBJ whole genome shotgun (WGS) entry which is preliminary data.</text>
</comment>
<keyword evidence="2" id="KW-1185">Reference proteome</keyword>
<organism evidence="1 2">
    <name type="scientific">Arctium lappa</name>
    <name type="common">Greater burdock</name>
    <name type="synonym">Lappa major</name>
    <dbReference type="NCBI Taxonomy" id="4217"/>
    <lineage>
        <taxon>Eukaryota</taxon>
        <taxon>Viridiplantae</taxon>
        <taxon>Streptophyta</taxon>
        <taxon>Embryophyta</taxon>
        <taxon>Tracheophyta</taxon>
        <taxon>Spermatophyta</taxon>
        <taxon>Magnoliopsida</taxon>
        <taxon>eudicotyledons</taxon>
        <taxon>Gunneridae</taxon>
        <taxon>Pentapetalae</taxon>
        <taxon>asterids</taxon>
        <taxon>campanulids</taxon>
        <taxon>Asterales</taxon>
        <taxon>Asteraceae</taxon>
        <taxon>Carduoideae</taxon>
        <taxon>Cardueae</taxon>
        <taxon>Arctiinae</taxon>
        <taxon>Arctium</taxon>
    </lineage>
</organism>
<dbReference type="EMBL" id="CM042050">
    <property type="protein sequence ID" value="KAI3735784.1"/>
    <property type="molecule type" value="Genomic_DNA"/>
</dbReference>